<evidence type="ECO:0000256" key="2">
    <source>
        <dbReference type="ARBA" id="ARBA00022679"/>
    </source>
</evidence>
<dbReference type="InterPro" id="IPR012340">
    <property type="entry name" value="NA-bd_OB-fold"/>
</dbReference>
<proteinExistence type="inferred from homology"/>
<comment type="similarity">
    <text evidence="4">Belongs to the class I-like SAM-binding methyltransferase superfamily. RNA M5U methyltransferase family.</text>
</comment>
<dbReference type="PROSITE" id="PS01231">
    <property type="entry name" value="TRMA_2"/>
    <property type="match status" value="1"/>
</dbReference>
<dbReference type="Gene3D" id="3.40.50.150">
    <property type="entry name" value="Vaccinia Virus protein VP39"/>
    <property type="match status" value="2"/>
</dbReference>
<feature type="active site" description="Nucleophile" evidence="4">
    <location>
        <position position="377"/>
    </location>
</feature>
<feature type="binding site" evidence="4">
    <location>
        <position position="285"/>
    </location>
    <ligand>
        <name>S-adenosyl-L-methionine</name>
        <dbReference type="ChEBI" id="CHEBI:59789"/>
    </ligand>
</feature>
<dbReference type="InterPro" id="IPR029063">
    <property type="entry name" value="SAM-dependent_MTases_sf"/>
</dbReference>
<name>N0E6G3_9MICO</name>
<sequence>MGDLSVGDRVEVEVGPIAHGGHCVARHEGRVLFVRHALPGERVVAEVTEGAAGDRFLRADAVEVLLASPDRVSAPCRYAGRCGGCDFQHVSLSAQRRLKAEVVGEQFARLARRAVDVAVAPVPGDREGLRWRTRAEFALDQDGRIGMHPHRSHEVLPVEDCLIAVEALVPALTTDEAYAGRTGLDVVSPAAGGTVIVPLPVVAGEAVPVVHESVAGQRLTRDFEVSARGFWQVHPGAAATFVDAALELLVPQPGETVLDLYSGVGVFTAALAEAVGPTGRVLAVESDAEATVHAKANCAAYQGVAVVRARVDDFLGVARPKRRGPGGQRLRKLPARHPLAPPRADRILLDPPRTGAGQLVVTALTALEPKAIVYVACDPAALARDTAYLGERGYDLVTLRAFDAFPMTHHVECVALFMPRSAQ</sequence>
<dbReference type="GO" id="GO:0070041">
    <property type="term" value="F:rRNA (uridine-C5-)-methyltransferase activity"/>
    <property type="evidence" value="ECO:0007669"/>
    <property type="project" value="TreeGrafter"/>
</dbReference>
<dbReference type="Gene3D" id="2.40.50.140">
    <property type="entry name" value="Nucleic acid-binding proteins"/>
    <property type="match status" value="1"/>
</dbReference>
<dbReference type="eggNOG" id="COG2265">
    <property type="taxonomic scope" value="Bacteria"/>
</dbReference>
<dbReference type="HOGENOM" id="CLU_014689_7_0_11"/>
<dbReference type="InterPro" id="IPR002792">
    <property type="entry name" value="TRAM_dom"/>
</dbReference>
<dbReference type="PROSITE" id="PS50926">
    <property type="entry name" value="TRAM"/>
    <property type="match status" value="1"/>
</dbReference>
<feature type="domain" description="TRAM" evidence="5">
    <location>
        <begin position="3"/>
        <end position="63"/>
    </location>
</feature>
<dbReference type="PANTHER" id="PTHR11061:SF30">
    <property type="entry name" value="TRNA (URACIL(54)-C(5))-METHYLTRANSFERASE"/>
    <property type="match status" value="1"/>
</dbReference>
<protein>
    <submittedName>
        <fullName evidence="6">Uncharacterized RNA methyltransferase SAV_2389</fullName>
        <ecNumber evidence="6">2.1.1.-</ecNumber>
    </submittedName>
</protein>
<dbReference type="Pfam" id="PF05958">
    <property type="entry name" value="tRNA_U5-meth_tr"/>
    <property type="match status" value="1"/>
</dbReference>
<dbReference type="GO" id="GO:0070475">
    <property type="term" value="P:rRNA base methylation"/>
    <property type="evidence" value="ECO:0007669"/>
    <property type="project" value="TreeGrafter"/>
</dbReference>
<evidence type="ECO:0000313" key="7">
    <source>
        <dbReference type="Proteomes" id="UP000013167"/>
    </source>
</evidence>
<dbReference type="AlphaFoldDB" id="N0E6G3"/>
<dbReference type="Proteomes" id="UP000013167">
    <property type="component" value="Unassembled WGS sequence"/>
</dbReference>
<evidence type="ECO:0000256" key="1">
    <source>
        <dbReference type="ARBA" id="ARBA00022603"/>
    </source>
</evidence>
<dbReference type="CDD" id="cd02440">
    <property type="entry name" value="AdoMet_MTases"/>
    <property type="match status" value="1"/>
</dbReference>
<evidence type="ECO:0000256" key="4">
    <source>
        <dbReference type="PROSITE-ProRule" id="PRU01024"/>
    </source>
</evidence>
<dbReference type="STRING" id="1193181.BN10_960014"/>
<keyword evidence="3 4" id="KW-0949">S-adenosyl-L-methionine</keyword>
<organism evidence="6 7">
    <name type="scientific">Phycicoccus elongatus Lp2</name>
    <dbReference type="NCBI Taxonomy" id="1193181"/>
    <lineage>
        <taxon>Bacteria</taxon>
        <taxon>Bacillati</taxon>
        <taxon>Actinomycetota</taxon>
        <taxon>Actinomycetes</taxon>
        <taxon>Micrococcales</taxon>
        <taxon>Intrasporangiaceae</taxon>
        <taxon>Phycicoccus</taxon>
    </lineage>
</organism>
<evidence type="ECO:0000259" key="5">
    <source>
        <dbReference type="PROSITE" id="PS50926"/>
    </source>
</evidence>
<reference evidence="6 7" key="1">
    <citation type="journal article" date="2013" name="ISME J.">
        <title>A metabolic model for members of the genus Tetrasphaera involved in enhanced biological phosphorus removal.</title>
        <authorList>
            <person name="Kristiansen R."/>
            <person name="Nguyen H.T.T."/>
            <person name="Saunders A.M."/>
            <person name="Nielsen J.L."/>
            <person name="Wimmer R."/>
            <person name="Le V.Q."/>
            <person name="McIlroy S.J."/>
            <person name="Petrovski S."/>
            <person name="Seviour R.J."/>
            <person name="Calteau A."/>
            <person name="Nielsen K.L."/>
            <person name="Nielsen P.H."/>
        </authorList>
    </citation>
    <scope>NUCLEOTIDE SEQUENCE [LARGE SCALE GENOMIC DNA]</scope>
    <source>
        <strain evidence="6 7">Lp2</strain>
    </source>
</reference>
<dbReference type="InterPro" id="IPR030391">
    <property type="entry name" value="MeTrfase_TrmA_CS"/>
</dbReference>
<dbReference type="EMBL" id="CAIZ01000170">
    <property type="protein sequence ID" value="CCH71494.1"/>
    <property type="molecule type" value="Genomic_DNA"/>
</dbReference>
<accession>N0E6G3</accession>
<dbReference type="PANTHER" id="PTHR11061">
    <property type="entry name" value="RNA M5U METHYLTRANSFERASE"/>
    <property type="match status" value="1"/>
</dbReference>
<keyword evidence="7" id="KW-1185">Reference proteome</keyword>
<evidence type="ECO:0000256" key="3">
    <source>
        <dbReference type="ARBA" id="ARBA00022691"/>
    </source>
</evidence>
<dbReference type="SUPFAM" id="SSF50249">
    <property type="entry name" value="Nucleic acid-binding proteins"/>
    <property type="match status" value="1"/>
</dbReference>
<dbReference type="PROSITE" id="PS51687">
    <property type="entry name" value="SAM_MT_RNA_M5U"/>
    <property type="match status" value="1"/>
</dbReference>
<evidence type="ECO:0000313" key="6">
    <source>
        <dbReference type="EMBL" id="CCH71494.1"/>
    </source>
</evidence>
<feature type="binding site" evidence="4">
    <location>
        <position position="350"/>
    </location>
    <ligand>
        <name>S-adenosyl-L-methionine</name>
        <dbReference type="ChEBI" id="CHEBI:59789"/>
    </ligand>
</feature>
<gene>
    <name evidence="6" type="ORF">BN10_960014</name>
</gene>
<dbReference type="Pfam" id="PF01938">
    <property type="entry name" value="TRAM"/>
    <property type="match status" value="1"/>
</dbReference>
<dbReference type="SUPFAM" id="SSF53335">
    <property type="entry name" value="S-adenosyl-L-methionine-dependent methyltransferases"/>
    <property type="match status" value="1"/>
</dbReference>
<feature type="binding site" evidence="4">
    <location>
        <position position="232"/>
    </location>
    <ligand>
        <name>S-adenosyl-L-methionine</name>
        <dbReference type="ChEBI" id="CHEBI:59789"/>
    </ligand>
</feature>
<dbReference type="Gene3D" id="2.40.50.1070">
    <property type="match status" value="1"/>
</dbReference>
<comment type="caution">
    <text evidence="6">The sequence shown here is derived from an EMBL/GenBank/DDBJ whole genome shotgun (WGS) entry which is preliminary data.</text>
</comment>
<keyword evidence="1 4" id="KW-0489">Methyltransferase</keyword>
<dbReference type="InterPro" id="IPR010280">
    <property type="entry name" value="U5_MeTrfase_fam"/>
</dbReference>
<keyword evidence="2 4" id="KW-0808">Transferase</keyword>
<dbReference type="EC" id="2.1.1.-" evidence="6"/>
<dbReference type="OrthoDB" id="9804590at2"/>
<dbReference type="RefSeq" id="WP_010851320.1">
    <property type="nucleotide sequence ID" value="NZ_HF570956.1"/>
</dbReference>
<feature type="binding site" evidence="4">
    <location>
        <position position="261"/>
    </location>
    <ligand>
        <name>S-adenosyl-L-methionine</name>
        <dbReference type="ChEBI" id="CHEBI:59789"/>
    </ligand>
</feature>